<proteinExistence type="predicted"/>
<evidence type="ECO:0000313" key="4">
    <source>
        <dbReference type="Proteomes" id="UP000001816"/>
    </source>
</evidence>
<accession>Q9A4C9</accession>
<evidence type="ECO:0000313" key="3">
    <source>
        <dbReference type="EMBL" id="AAK24869.1"/>
    </source>
</evidence>
<dbReference type="STRING" id="190650.CC_2907"/>
<dbReference type="AlphaFoldDB" id="Q9A4C9"/>
<dbReference type="HOGENOM" id="CLU_1458817_0_0_5"/>
<dbReference type="PIR" id="A87609">
    <property type="entry name" value="A87609"/>
</dbReference>
<feature type="transmembrane region" description="Helical" evidence="2">
    <location>
        <begin position="61"/>
        <end position="83"/>
    </location>
</feature>
<feature type="region of interest" description="Disordered" evidence="1">
    <location>
        <begin position="106"/>
        <end position="162"/>
    </location>
</feature>
<gene>
    <name evidence="3" type="ordered locus">CC_2907</name>
</gene>
<keyword evidence="2" id="KW-1133">Transmembrane helix</keyword>
<keyword evidence="2" id="KW-0472">Membrane</keyword>
<keyword evidence="2" id="KW-0812">Transmembrane</keyword>
<evidence type="ECO:0000256" key="2">
    <source>
        <dbReference type="SAM" id="Phobius"/>
    </source>
</evidence>
<reference evidence="3 4" key="1">
    <citation type="journal article" date="2001" name="Proc. Natl. Acad. Sci. U.S.A.">
        <title>Complete genome sequence of Caulobacter crescentus.</title>
        <authorList>
            <person name="Nierman W.C."/>
            <person name="Feldblyum T.V."/>
            <person name="Laub M.T."/>
            <person name="Paulsen I.T."/>
            <person name="Nelson K.E."/>
            <person name="Eisen J.A."/>
            <person name="Heidelberg J.F."/>
            <person name="Alley M.R."/>
            <person name="Ohta N."/>
            <person name="Maddock J.R."/>
            <person name="Potocka I."/>
            <person name="Nelson W.C."/>
            <person name="Newton A."/>
            <person name="Stephens C."/>
            <person name="Phadke N.D."/>
            <person name="Ely B."/>
            <person name="DeBoy R.T."/>
            <person name="Dodson R.J."/>
            <person name="Durkin A.S."/>
            <person name="Gwinn M.L."/>
            <person name="Haft D.H."/>
            <person name="Kolonay J.F."/>
            <person name="Smit J."/>
            <person name="Craven M.B."/>
            <person name="Khouri H."/>
            <person name="Shetty J."/>
            <person name="Berry K."/>
            <person name="Utterback T."/>
            <person name="Tran K."/>
            <person name="Wolf A."/>
            <person name="Vamathevan J."/>
            <person name="Ermolaeva M."/>
            <person name="White O."/>
            <person name="Salzberg S.L."/>
            <person name="Venter J.C."/>
            <person name="Shapiro L."/>
            <person name="Fraser C.M."/>
        </authorList>
    </citation>
    <scope>NUCLEOTIDE SEQUENCE [LARGE SCALE GENOMIC DNA]</scope>
    <source>
        <strain evidence="4">ATCC 19089 / CB15</strain>
    </source>
</reference>
<feature type="compositionally biased region" description="Gly residues" evidence="1">
    <location>
        <begin position="106"/>
        <end position="121"/>
    </location>
</feature>
<dbReference type="EnsemblBacteria" id="AAK24869">
    <property type="protein sequence ID" value="AAK24869"/>
    <property type="gene ID" value="CC_2907"/>
</dbReference>
<organism evidence="3 4">
    <name type="scientific">Caulobacter vibrioides (strain ATCC 19089 / CIP 103742 / CB 15)</name>
    <name type="common">Caulobacter crescentus</name>
    <dbReference type="NCBI Taxonomy" id="190650"/>
    <lineage>
        <taxon>Bacteria</taxon>
        <taxon>Pseudomonadati</taxon>
        <taxon>Pseudomonadota</taxon>
        <taxon>Alphaproteobacteria</taxon>
        <taxon>Caulobacterales</taxon>
        <taxon>Caulobacteraceae</taxon>
        <taxon>Caulobacter</taxon>
    </lineage>
</organism>
<protein>
    <submittedName>
        <fullName evidence="3">Uncharacterized protein</fullName>
    </submittedName>
</protein>
<evidence type="ECO:0000256" key="1">
    <source>
        <dbReference type="SAM" id="MobiDB-lite"/>
    </source>
</evidence>
<sequence>MAGESWPRPHLIGPWEDKTRRRVVGKGYRQTSASSRPHALLGSGQRTAGGEASLLGHGLEALTLALILTLALVLGGLAVRAALTGVHAVAVNVFSGGLLAVGEAGGSGDAGQGEQGGGRGQGDALDGVHGRFLHRRSKPSIGPPHQPLRDRPRQGYRPYSKNSDKVAGHRILVIWRRTGPFCCAR</sequence>
<keyword evidence="4" id="KW-1185">Reference proteome</keyword>
<dbReference type="KEGG" id="ccr:CC_2907"/>
<name>Q9A4C9_CAUVC</name>
<dbReference type="BioCyc" id="CAULO:CC2907-MONOMER"/>
<dbReference type="Proteomes" id="UP000001816">
    <property type="component" value="Chromosome"/>
</dbReference>
<dbReference type="EMBL" id="AE005673">
    <property type="protein sequence ID" value="AAK24869.1"/>
    <property type="molecule type" value="Genomic_DNA"/>
</dbReference>